<dbReference type="Proteomes" id="UP000570361">
    <property type="component" value="Unassembled WGS sequence"/>
</dbReference>
<feature type="domain" description="FAD-binding PCMH-type" evidence="4">
    <location>
        <begin position="6"/>
        <end position="180"/>
    </location>
</feature>
<evidence type="ECO:0000313" key="5">
    <source>
        <dbReference type="EMBL" id="MBB3111262.1"/>
    </source>
</evidence>
<dbReference type="SUPFAM" id="SSF56176">
    <property type="entry name" value="FAD-binding/transporter-associated domain-like"/>
    <property type="match status" value="1"/>
</dbReference>
<dbReference type="GO" id="GO:0043885">
    <property type="term" value="F:anaerobic carbon-monoxide dehydrogenase activity"/>
    <property type="evidence" value="ECO:0007669"/>
    <property type="project" value="UniProtKB-EC"/>
</dbReference>
<dbReference type="InterPro" id="IPR036318">
    <property type="entry name" value="FAD-bd_PCMH-like_sf"/>
</dbReference>
<evidence type="ECO:0000259" key="4">
    <source>
        <dbReference type="PROSITE" id="PS51387"/>
    </source>
</evidence>
<dbReference type="InterPro" id="IPR036683">
    <property type="entry name" value="CO_DH_flav_C_dom_sf"/>
</dbReference>
<keyword evidence="2" id="KW-0274">FAD</keyword>
<dbReference type="SUPFAM" id="SSF55447">
    <property type="entry name" value="CO dehydrogenase flavoprotein C-terminal domain-like"/>
    <property type="match status" value="1"/>
</dbReference>
<dbReference type="RefSeq" id="WP_183601115.1">
    <property type="nucleotide sequence ID" value="NZ_JACHXK010000006.1"/>
</dbReference>
<evidence type="ECO:0000313" key="6">
    <source>
        <dbReference type="Proteomes" id="UP000570361"/>
    </source>
</evidence>
<organism evidence="5 6">
    <name type="scientific">Paenibacillus phyllosphaerae</name>
    <dbReference type="NCBI Taxonomy" id="274593"/>
    <lineage>
        <taxon>Bacteria</taxon>
        <taxon>Bacillati</taxon>
        <taxon>Bacillota</taxon>
        <taxon>Bacilli</taxon>
        <taxon>Bacillales</taxon>
        <taxon>Paenibacillaceae</taxon>
        <taxon>Paenibacillus</taxon>
    </lineage>
</organism>
<evidence type="ECO:0000256" key="1">
    <source>
        <dbReference type="ARBA" id="ARBA00022630"/>
    </source>
</evidence>
<dbReference type="Pfam" id="PF03450">
    <property type="entry name" value="CO_deh_flav_C"/>
    <property type="match status" value="1"/>
</dbReference>
<dbReference type="GO" id="GO:0071949">
    <property type="term" value="F:FAD binding"/>
    <property type="evidence" value="ECO:0007669"/>
    <property type="project" value="InterPro"/>
</dbReference>
<protein>
    <submittedName>
        <fullName evidence="5">Carbon-monoxide dehydrogenase medium subunit</fullName>
        <ecNumber evidence="5">1.2.7.4</ecNumber>
    </submittedName>
</protein>
<comment type="caution">
    <text evidence="5">The sequence shown here is derived from an EMBL/GenBank/DDBJ whole genome shotgun (WGS) entry which is preliminary data.</text>
</comment>
<sequence length="307" mass="34046">MTVLQHDDGVSSVWRPLDAAEAWQLKRAYGDDAVYTAGSTLLRTQWEAGTARIPRHMVDLSRIASFQGIRRQQHEVIVGSMATLAELRRNPDIHAMFPLLTEAARNIAAPSIRNLATIGGNIGSLIGDTIPALVIYEAELIWFDGQQPAAQPILDWLESLDSPSSSERLLMQIRLPFPISDSPDGSTEASEYRPIAFYQKVGRREVFTPSVVTVAMQALLDETGRFTEVRLAAAGGQTRAARLERAESVLLDRELTPDLLAELYPVILDEYSPKGDPFASADYRKSTAANIIAAELWTAWNQRTWKE</sequence>
<dbReference type="InterPro" id="IPR051312">
    <property type="entry name" value="Diverse_Substr_Oxidored"/>
</dbReference>
<evidence type="ECO:0000256" key="2">
    <source>
        <dbReference type="ARBA" id="ARBA00022827"/>
    </source>
</evidence>
<dbReference type="EMBL" id="JACHXK010000006">
    <property type="protein sequence ID" value="MBB3111262.1"/>
    <property type="molecule type" value="Genomic_DNA"/>
</dbReference>
<dbReference type="InterPro" id="IPR002346">
    <property type="entry name" value="Mopterin_DH_FAD-bd"/>
</dbReference>
<dbReference type="Gene3D" id="3.30.390.50">
    <property type="entry name" value="CO dehydrogenase flavoprotein, C-terminal domain"/>
    <property type="match status" value="1"/>
</dbReference>
<keyword evidence="6" id="KW-1185">Reference proteome</keyword>
<dbReference type="SMART" id="SM01092">
    <property type="entry name" value="CO_deh_flav_C"/>
    <property type="match status" value="1"/>
</dbReference>
<reference evidence="5 6" key="1">
    <citation type="submission" date="2020-08" db="EMBL/GenBank/DDBJ databases">
        <title>Genomic Encyclopedia of Type Strains, Phase III (KMG-III): the genomes of soil and plant-associated and newly described type strains.</title>
        <authorList>
            <person name="Whitman W."/>
        </authorList>
    </citation>
    <scope>NUCLEOTIDE SEQUENCE [LARGE SCALE GENOMIC DNA]</scope>
    <source>
        <strain evidence="5 6">CECT 5862</strain>
    </source>
</reference>
<dbReference type="InterPro" id="IPR005107">
    <property type="entry name" value="CO_DH_flav_C"/>
</dbReference>
<dbReference type="PANTHER" id="PTHR42659:SF2">
    <property type="entry name" value="XANTHINE DEHYDROGENASE SUBUNIT C-RELATED"/>
    <property type="match status" value="1"/>
</dbReference>
<dbReference type="EC" id="1.2.7.4" evidence="5"/>
<dbReference type="Pfam" id="PF00941">
    <property type="entry name" value="FAD_binding_5"/>
    <property type="match status" value="1"/>
</dbReference>
<dbReference type="InterPro" id="IPR016169">
    <property type="entry name" value="FAD-bd_PCMH_sub2"/>
</dbReference>
<dbReference type="PANTHER" id="PTHR42659">
    <property type="entry name" value="XANTHINE DEHYDROGENASE SUBUNIT C-RELATED"/>
    <property type="match status" value="1"/>
</dbReference>
<evidence type="ECO:0000256" key="3">
    <source>
        <dbReference type="ARBA" id="ARBA00023002"/>
    </source>
</evidence>
<proteinExistence type="predicted"/>
<dbReference type="PROSITE" id="PS51387">
    <property type="entry name" value="FAD_PCMH"/>
    <property type="match status" value="1"/>
</dbReference>
<name>A0A7W5AYT9_9BACL</name>
<dbReference type="AlphaFoldDB" id="A0A7W5AYT9"/>
<accession>A0A7W5AYT9</accession>
<dbReference type="InterPro" id="IPR016166">
    <property type="entry name" value="FAD-bd_PCMH"/>
</dbReference>
<keyword evidence="1" id="KW-0285">Flavoprotein</keyword>
<dbReference type="Gene3D" id="3.30.465.10">
    <property type="match status" value="1"/>
</dbReference>
<keyword evidence="3 5" id="KW-0560">Oxidoreductase</keyword>
<gene>
    <name evidence="5" type="ORF">FHS18_003330</name>
</gene>